<evidence type="ECO:0000313" key="2">
    <source>
        <dbReference type="Proteomes" id="UP001430848"/>
    </source>
</evidence>
<protein>
    <submittedName>
        <fullName evidence="1">Uncharacterized protein</fullName>
    </submittedName>
</protein>
<comment type="caution">
    <text evidence="1">The sequence shown here is derived from an EMBL/GenBank/DDBJ whole genome shotgun (WGS) entry which is preliminary data.</text>
</comment>
<dbReference type="EMBL" id="JAKNSF020000142">
    <property type="protein sequence ID" value="KAK7711733.1"/>
    <property type="molecule type" value="Genomic_DNA"/>
</dbReference>
<accession>A0ABR1NQW0</accession>
<reference evidence="1 2" key="1">
    <citation type="submission" date="2024-02" db="EMBL/GenBank/DDBJ databases">
        <title>De novo assembly and annotation of 12 fungi associated with fruit tree decline syndrome in Ontario, Canada.</title>
        <authorList>
            <person name="Sulman M."/>
            <person name="Ellouze W."/>
            <person name="Ilyukhin E."/>
        </authorList>
    </citation>
    <scope>NUCLEOTIDE SEQUENCE [LARGE SCALE GENOMIC DNA]</scope>
    <source>
        <strain evidence="1 2">M169</strain>
    </source>
</reference>
<organism evidence="1 2">
    <name type="scientific">Diaporthe eres</name>
    <name type="common">Phomopsis oblonga</name>
    <dbReference type="NCBI Taxonomy" id="83184"/>
    <lineage>
        <taxon>Eukaryota</taxon>
        <taxon>Fungi</taxon>
        <taxon>Dikarya</taxon>
        <taxon>Ascomycota</taxon>
        <taxon>Pezizomycotina</taxon>
        <taxon>Sordariomycetes</taxon>
        <taxon>Sordariomycetidae</taxon>
        <taxon>Diaporthales</taxon>
        <taxon>Diaporthaceae</taxon>
        <taxon>Diaporthe</taxon>
        <taxon>Diaporthe eres species complex</taxon>
    </lineage>
</organism>
<proteinExistence type="predicted"/>
<dbReference type="Proteomes" id="UP001430848">
    <property type="component" value="Unassembled WGS sequence"/>
</dbReference>
<sequence>MIRQFQNAEGDSERNPEWHLTDDIARLRSYFEQVANGCAEARETLRPRPPLSVTNGDRESALGIAQLAVNRFYDTCKDATMDFLVSGKDPCDVDESEGFLPKVDNAFKEAFEEIIQLPRTENATIKDLTEKSYEIWKESRRLLCEYDFH</sequence>
<gene>
    <name evidence="1" type="ORF">SLS63_012572</name>
</gene>
<keyword evidence="2" id="KW-1185">Reference proteome</keyword>
<name>A0ABR1NQW0_DIAER</name>
<evidence type="ECO:0000313" key="1">
    <source>
        <dbReference type="EMBL" id="KAK7711733.1"/>
    </source>
</evidence>